<evidence type="ECO:0000256" key="3">
    <source>
        <dbReference type="RuleBase" id="RU003694"/>
    </source>
</evidence>
<dbReference type="PROSITE" id="PS00606">
    <property type="entry name" value="KS3_1"/>
    <property type="match status" value="1"/>
</dbReference>
<dbReference type="Gene3D" id="3.40.47.10">
    <property type="match status" value="1"/>
</dbReference>
<comment type="caution">
    <text evidence="5">The sequence shown here is derived from an EMBL/GenBank/DDBJ whole genome shotgun (WGS) entry which is preliminary data.</text>
</comment>
<sequence length="413" mass="42522">MSTRVVITGIGAVTPLGVGAETLHERAVAGLSGLNDENENGLGGKVGRCLDFDVKNPLSRREMRRMDRYTQLAVAAADEAIAQAGWGGGLPCDARRITCYIGTAIGGLDTLETQHLVMHTEGAEEVSPLTVPMMMANAAPAHISMRHGLHGETTAIVTACSSGAQAIVAGVRSILLGEADAAVVGGAEAGTTRFTRAIFNAAGAISPDGNSTPFDEERNGFNLGEGAGILVLESAENARARGAEILGEIAGYGLSSDAYHITAPNPDGMYAAYALNRALETAGATPEQVSYVNAHGTGTELNDTTEVNVLRQALGDALEDIPVSSTKSAIGHLFGAAGAVETIATLQALRHGQAPPTLGLKNLDKRLGRVRISGEPQDLAPGTFSAEDGTPKRLGLSNSLGFGGHNVTLAIRA</sequence>
<keyword evidence="2 3" id="KW-0808">Transferase</keyword>
<evidence type="ECO:0000313" key="6">
    <source>
        <dbReference type="Proteomes" id="UP000219947"/>
    </source>
</evidence>
<evidence type="ECO:0000256" key="1">
    <source>
        <dbReference type="ARBA" id="ARBA00008467"/>
    </source>
</evidence>
<dbReference type="NCBIfam" id="NF005589">
    <property type="entry name" value="PRK07314.1"/>
    <property type="match status" value="1"/>
</dbReference>
<dbReference type="InterPro" id="IPR016039">
    <property type="entry name" value="Thiolase-like"/>
</dbReference>
<dbReference type="RefSeq" id="WP_098042984.1">
    <property type="nucleotide sequence ID" value="NZ_CAURLQ010000015.1"/>
</dbReference>
<dbReference type="PROSITE" id="PS52004">
    <property type="entry name" value="KS3_2"/>
    <property type="match status" value="1"/>
</dbReference>
<evidence type="ECO:0000313" key="5">
    <source>
        <dbReference type="EMBL" id="PEN15715.1"/>
    </source>
</evidence>
<dbReference type="GO" id="GO:0006633">
    <property type="term" value="P:fatty acid biosynthetic process"/>
    <property type="evidence" value="ECO:0007669"/>
    <property type="project" value="InterPro"/>
</dbReference>
<dbReference type="SUPFAM" id="SSF53901">
    <property type="entry name" value="Thiolase-like"/>
    <property type="match status" value="1"/>
</dbReference>
<comment type="similarity">
    <text evidence="1 3">Belongs to the thiolase-like superfamily. Beta-ketoacyl-ACP synthases family.</text>
</comment>
<gene>
    <name evidence="5" type="ORF">CRM92_08900</name>
</gene>
<dbReference type="InterPro" id="IPR020841">
    <property type="entry name" value="PKS_Beta-ketoAc_synthase_dom"/>
</dbReference>
<dbReference type="InterPro" id="IPR014030">
    <property type="entry name" value="Ketoacyl_synth_N"/>
</dbReference>
<dbReference type="PANTHER" id="PTHR11712:SF336">
    <property type="entry name" value="3-OXOACYL-[ACYL-CARRIER-PROTEIN] SYNTHASE, MITOCHONDRIAL"/>
    <property type="match status" value="1"/>
</dbReference>
<dbReference type="SMART" id="SM00825">
    <property type="entry name" value="PKS_KS"/>
    <property type="match status" value="1"/>
</dbReference>
<dbReference type="GO" id="GO:0004315">
    <property type="term" value="F:3-oxoacyl-[acyl-carrier-protein] synthase activity"/>
    <property type="evidence" value="ECO:0007669"/>
    <property type="project" value="InterPro"/>
</dbReference>
<evidence type="ECO:0000256" key="2">
    <source>
        <dbReference type="ARBA" id="ARBA00022679"/>
    </source>
</evidence>
<reference evidence="5" key="1">
    <citation type="submission" date="2017-10" db="EMBL/GenBank/DDBJ databases">
        <title>Kefir isolates.</title>
        <authorList>
            <person name="Kim Y."/>
            <person name="Blasche S."/>
        </authorList>
    </citation>
    <scope>NUCLEOTIDE SEQUENCE [LARGE SCALE GENOMIC DNA]</scope>
    <source>
        <strain evidence="5">OG2-2</strain>
    </source>
</reference>
<organism evidence="5 6">
    <name type="scientific">Rothia dentocariosa</name>
    <dbReference type="NCBI Taxonomy" id="2047"/>
    <lineage>
        <taxon>Bacteria</taxon>
        <taxon>Bacillati</taxon>
        <taxon>Actinomycetota</taxon>
        <taxon>Actinomycetes</taxon>
        <taxon>Micrococcales</taxon>
        <taxon>Micrococcaceae</taxon>
        <taxon>Rothia</taxon>
    </lineage>
</organism>
<dbReference type="PANTHER" id="PTHR11712">
    <property type="entry name" value="POLYKETIDE SYNTHASE-RELATED"/>
    <property type="match status" value="1"/>
</dbReference>
<dbReference type="AlphaFoldDB" id="A0A2A8D426"/>
<dbReference type="InterPro" id="IPR018201">
    <property type="entry name" value="Ketoacyl_synth_AS"/>
</dbReference>
<dbReference type="CDD" id="cd00834">
    <property type="entry name" value="KAS_I_II"/>
    <property type="match status" value="1"/>
</dbReference>
<proteinExistence type="inferred from homology"/>
<dbReference type="Pfam" id="PF02801">
    <property type="entry name" value="Ketoacyl-synt_C"/>
    <property type="match status" value="1"/>
</dbReference>
<dbReference type="Pfam" id="PF00109">
    <property type="entry name" value="ketoacyl-synt"/>
    <property type="match status" value="1"/>
</dbReference>
<dbReference type="InterPro" id="IPR000794">
    <property type="entry name" value="Beta-ketoacyl_synthase"/>
</dbReference>
<keyword evidence="6" id="KW-1185">Reference proteome</keyword>
<protein>
    <submittedName>
        <fullName evidence="5">3-oxoacyl-ACP synthase</fullName>
    </submittedName>
</protein>
<accession>A0A2A8D426</accession>
<dbReference type="InterPro" id="IPR014031">
    <property type="entry name" value="Ketoacyl_synth_C"/>
</dbReference>
<name>A0A2A8D426_9MICC</name>
<dbReference type="EMBL" id="PDEV01000004">
    <property type="protein sequence ID" value="PEN15715.1"/>
    <property type="molecule type" value="Genomic_DNA"/>
</dbReference>
<evidence type="ECO:0000259" key="4">
    <source>
        <dbReference type="PROSITE" id="PS52004"/>
    </source>
</evidence>
<feature type="domain" description="Ketosynthase family 3 (KS3)" evidence="4">
    <location>
        <begin position="2"/>
        <end position="413"/>
    </location>
</feature>
<dbReference type="Proteomes" id="UP000219947">
    <property type="component" value="Unassembled WGS sequence"/>
</dbReference>